<gene>
    <name evidence="7" type="ORF">METZ01_LOCUS98751</name>
</gene>
<dbReference type="Gene3D" id="3.40.50.300">
    <property type="entry name" value="P-loop containing nucleotide triphosphate hydrolases"/>
    <property type="match status" value="1"/>
</dbReference>
<evidence type="ECO:0000256" key="1">
    <source>
        <dbReference type="ARBA" id="ARBA00005417"/>
    </source>
</evidence>
<feature type="domain" description="ABC transporter" evidence="6">
    <location>
        <begin position="2"/>
        <end position="240"/>
    </location>
</feature>
<dbReference type="GO" id="GO:0015658">
    <property type="term" value="F:branched-chain amino acid transmembrane transporter activity"/>
    <property type="evidence" value="ECO:0007669"/>
    <property type="project" value="TreeGrafter"/>
</dbReference>
<comment type="similarity">
    <text evidence="1">Belongs to the ABC transporter superfamily.</text>
</comment>
<evidence type="ECO:0000256" key="5">
    <source>
        <dbReference type="ARBA" id="ARBA00022970"/>
    </source>
</evidence>
<dbReference type="PROSITE" id="PS00211">
    <property type="entry name" value="ABC_TRANSPORTER_1"/>
    <property type="match status" value="1"/>
</dbReference>
<dbReference type="AlphaFoldDB" id="A0A381W1X5"/>
<accession>A0A381W1X5</accession>
<dbReference type="InterPro" id="IPR027417">
    <property type="entry name" value="P-loop_NTPase"/>
</dbReference>
<dbReference type="EMBL" id="UINC01010304">
    <property type="protein sequence ID" value="SVA45897.1"/>
    <property type="molecule type" value="Genomic_DNA"/>
</dbReference>
<dbReference type="Pfam" id="PF00005">
    <property type="entry name" value="ABC_tran"/>
    <property type="match status" value="1"/>
</dbReference>
<dbReference type="PROSITE" id="PS50893">
    <property type="entry name" value="ABC_TRANSPORTER_2"/>
    <property type="match status" value="1"/>
</dbReference>
<dbReference type="GO" id="GO:0015807">
    <property type="term" value="P:L-amino acid transport"/>
    <property type="evidence" value="ECO:0007669"/>
    <property type="project" value="TreeGrafter"/>
</dbReference>
<evidence type="ECO:0000256" key="2">
    <source>
        <dbReference type="ARBA" id="ARBA00022448"/>
    </source>
</evidence>
<keyword evidence="3" id="KW-0547">Nucleotide-binding</keyword>
<name>A0A381W1X5_9ZZZZ</name>
<dbReference type="GO" id="GO:0016887">
    <property type="term" value="F:ATP hydrolysis activity"/>
    <property type="evidence" value="ECO:0007669"/>
    <property type="project" value="InterPro"/>
</dbReference>
<evidence type="ECO:0000259" key="6">
    <source>
        <dbReference type="PROSITE" id="PS50893"/>
    </source>
</evidence>
<proteinExistence type="inferred from homology"/>
<dbReference type="PANTHER" id="PTHR43820:SF8">
    <property type="entry name" value="ABC TRANSPORTER SUBSTRATE-BINDING PROTEIN"/>
    <property type="match status" value="1"/>
</dbReference>
<protein>
    <recommendedName>
        <fullName evidence="6">ABC transporter domain-containing protein</fullName>
    </recommendedName>
</protein>
<evidence type="ECO:0000313" key="7">
    <source>
        <dbReference type="EMBL" id="SVA45897.1"/>
    </source>
</evidence>
<organism evidence="7">
    <name type="scientific">marine metagenome</name>
    <dbReference type="NCBI Taxonomy" id="408172"/>
    <lineage>
        <taxon>unclassified sequences</taxon>
        <taxon>metagenomes</taxon>
        <taxon>ecological metagenomes</taxon>
    </lineage>
</organism>
<keyword evidence="5" id="KW-0029">Amino-acid transport</keyword>
<evidence type="ECO:0000256" key="3">
    <source>
        <dbReference type="ARBA" id="ARBA00022741"/>
    </source>
</evidence>
<dbReference type="InterPro" id="IPR017871">
    <property type="entry name" value="ABC_transporter-like_CS"/>
</dbReference>
<dbReference type="InterPro" id="IPR052156">
    <property type="entry name" value="BCAA_Transport_ATP-bd_LivF"/>
</dbReference>
<keyword evidence="2" id="KW-0813">Transport</keyword>
<dbReference type="InterPro" id="IPR003439">
    <property type="entry name" value="ABC_transporter-like_ATP-bd"/>
</dbReference>
<dbReference type="InterPro" id="IPR003593">
    <property type="entry name" value="AAA+_ATPase"/>
</dbReference>
<feature type="non-terminal residue" evidence="7">
    <location>
        <position position="1"/>
    </location>
</feature>
<keyword evidence="4" id="KW-0067">ATP-binding</keyword>
<sequence length="262" mass="29303">VLILNNVEVIYDGVILVLRGISIEVEEGEITTVLGANGAGKSTTLKAISGQLRAERGEVTRGTIEFDGQRIDHLQAHEAVEMGIVQVFEGRRVFENLTGEENLIAGGHIVSPSVMKRNLELVYQYFPRLYDRRDVRAGYFSGGEQQMLVIGRALMSDPKLVMLDEPSLGLAPMIIEEILSIIKRLNEEENRTFLIVEQNAALALDIAKFGYVMENGSIVLEGDANSLKENADIKEFYLGISSGEKKSFREVKTYRRRKRWLG</sequence>
<dbReference type="PANTHER" id="PTHR43820">
    <property type="entry name" value="HIGH-AFFINITY BRANCHED-CHAIN AMINO ACID TRANSPORT ATP-BINDING PROTEIN LIVF"/>
    <property type="match status" value="1"/>
</dbReference>
<dbReference type="GO" id="GO:0005524">
    <property type="term" value="F:ATP binding"/>
    <property type="evidence" value="ECO:0007669"/>
    <property type="project" value="UniProtKB-KW"/>
</dbReference>
<evidence type="ECO:0000256" key="4">
    <source>
        <dbReference type="ARBA" id="ARBA00022840"/>
    </source>
</evidence>
<dbReference type="SUPFAM" id="SSF52540">
    <property type="entry name" value="P-loop containing nucleoside triphosphate hydrolases"/>
    <property type="match status" value="1"/>
</dbReference>
<reference evidence="7" key="1">
    <citation type="submission" date="2018-05" db="EMBL/GenBank/DDBJ databases">
        <authorList>
            <person name="Lanie J.A."/>
            <person name="Ng W.-L."/>
            <person name="Kazmierczak K.M."/>
            <person name="Andrzejewski T.M."/>
            <person name="Davidsen T.M."/>
            <person name="Wayne K.J."/>
            <person name="Tettelin H."/>
            <person name="Glass J.I."/>
            <person name="Rusch D."/>
            <person name="Podicherti R."/>
            <person name="Tsui H.-C.T."/>
            <person name="Winkler M.E."/>
        </authorList>
    </citation>
    <scope>NUCLEOTIDE SEQUENCE</scope>
</reference>
<dbReference type="CDD" id="cd03224">
    <property type="entry name" value="ABC_TM1139_LivF_branched"/>
    <property type="match status" value="1"/>
</dbReference>
<dbReference type="SMART" id="SM00382">
    <property type="entry name" value="AAA"/>
    <property type="match status" value="1"/>
</dbReference>